<dbReference type="OrthoDB" id="1896086at2759"/>
<dbReference type="PANTHER" id="PTHR37981:SF1">
    <property type="entry name" value="SGNH HYDROLASE-TYPE ESTERASE DOMAIN-CONTAINING PROTEIN"/>
    <property type="match status" value="1"/>
</dbReference>
<dbReference type="RefSeq" id="XP_058305918.1">
    <property type="nucleotide sequence ID" value="XM_058455930.1"/>
</dbReference>
<dbReference type="Proteomes" id="UP001150904">
    <property type="component" value="Unassembled WGS sequence"/>
</dbReference>
<dbReference type="GO" id="GO:0006629">
    <property type="term" value="P:lipid metabolic process"/>
    <property type="evidence" value="ECO:0007669"/>
    <property type="project" value="TreeGrafter"/>
</dbReference>
<dbReference type="AlphaFoldDB" id="A0A9W9MAM1"/>
<dbReference type="Pfam" id="PF18647">
    <property type="entry name" value="Fungal_lectin_2"/>
    <property type="match status" value="1"/>
</dbReference>
<dbReference type="EMBL" id="JAPQKR010000015">
    <property type="protein sequence ID" value="KAJ5195430.1"/>
    <property type="molecule type" value="Genomic_DNA"/>
</dbReference>
<dbReference type="CDD" id="cd01823">
    <property type="entry name" value="SEST_like"/>
    <property type="match status" value="1"/>
</dbReference>
<dbReference type="Gene3D" id="3.40.50.1110">
    <property type="entry name" value="SGNH hydrolase"/>
    <property type="match status" value="1"/>
</dbReference>
<keyword evidence="2" id="KW-0378">Hydrolase</keyword>
<keyword evidence="1" id="KW-0732">Signal</keyword>
<gene>
    <name evidence="2" type="ORF">N7498_008868</name>
</gene>
<dbReference type="InterPro" id="IPR036514">
    <property type="entry name" value="SGNH_hydro_sf"/>
</dbReference>
<comment type="caution">
    <text evidence="2">The sequence shown here is derived from an EMBL/GenBank/DDBJ whole genome shotgun (WGS) entry which is preliminary data.</text>
</comment>
<protein>
    <submittedName>
        <fullName evidence="2">SGNH hydrolase</fullName>
    </submittedName>
</protein>
<evidence type="ECO:0000313" key="2">
    <source>
        <dbReference type="EMBL" id="KAJ5195430.1"/>
    </source>
</evidence>
<reference evidence="2" key="1">
    <citation type="submission" date="2022-12" db="EMBL/GenBank/DDBJ databases">
        <authorList>
            <person name="Petersen C."/>
        </authorList>
    </citation>
    <scope>NUCLEOTIDE SEQUENCE</scope>
    <source>
        <strain evidence="2">IBT 15544</strain>
    </source>
</reference>
<accession>A0A9W9MAM1</accession>
<feature type="chain" id="PRO_5040777767" evidence="1">
    <location>
        <begin position="16"/>
        <end position="641"/>
    </location>
</feature>
<evidence type="ECO:0000256" key="1">
    <source>
        <dbReference type="SAM" id="SignalP"/>
    </source>
</evidence>
<keyword evidence="3" id="KW-1185">Reference proteome</keyword>
<dbReference type="InterPro" id="IPR037460">
    <property type="entry name" value="SEST-like"/>
</dbReference>
<dbReference type="SUPFAM" id="SSF52266">
    <property type="entry name" value="SGNH hydrolase"/>
    <property type="match status" value="1"/>
</dbReference>
<proteinExistence type="predicted"/>
<organism evidence="2 3">
    <name type="scientific">Penicillium cinerascens</name>
    <dbReference type="NCBI Taxonomy" id="70096"/>
    <lineage>
        <taxon>Eukaryota</taxon>
        <taxon>Fungi</taxon>
        <taxon>Dikarya</taxon>
        <taxon>Ascomycota</taxon>
        <taxon>Pezizomycotina</taxon>
        <taxon>Eurotiomycetes</taxon>
        <taxon>Eurotiomycetidae</taxon>
        <taxon>Eurotiales</taxon>
        <taxon>Aspergillaceae</taxon>
        <taxon>Penicillium</taxon>
    </lineage>
</organism>
<dbReference type="GeneID" id="83183231"/>
<evidence type="ECO:0000313" key="3">
    <source>
        <dbReference type="Proteomes" id="UP001150904"/>
    </source>
</evidence>
<sequence>MWLSTLPFFFAIASARGPETNPLSPRNPAMDPEDFSWITNWAAVGDSFTAGIGSGNVYSSRKADKACSRYDYSYPSIMNQFFGSSVDTFTYSACSGATSIDIAAQIDDLSKGLDLAVMTAGGNDLCLVSQEKHLYNDNEADPFKTSIITTCILNSVTSESSCQKAISAAQSAIDSILEGNIVSLLGSLDAKMDAQGTIVLSSYAPYFNNQTDDCTNNEDWVFPGQAGSTSLLLTKAHRTSFNTLVANTNAKLKSAVDKAAKDASSTIVFADWSAWGEATNGRFCESGSSPDPDDSSNENALFFKLPTNKVFNPGLVYRGFELDSVSQMELTSNLTLHKAANEPDGSQLLDSIALSLDKRDGPTAGLCTKSVVSNLLPDGIGKIFHPSNLGHEAIASYVTWAIANAQAKKMDTTTPACNIVDELKCHQDSGSKSYASAYSLYMHTADFCKDAIQDLSEQGSGSLFSNEYNKGTLDDVVFTVTKDAGAVDLSEKACNLAVNRILDGCDGNDDSNPMNWKFGGSYINGAYTYNIAPVRTNRPFPVPKEPSAKCTGVGYGFWTRYNIRGAGWATWDKGRKSLLPNSTHCFGLGLTGWWFEYFDEPDSNGYEWLAKFNSPIATEARCYSNNKVQKAAGGPSNDGCH</sequence>
<name>A0A9W9MAM1_9EURO</name>
<dbReference type="GO" id="GO:0016788">
    <property type="term" value="F:hydrolase activity, acting on ester bonds"/>
    <property type="evidence" value="ECO:0007669"/>
    <property type="project" value="InterPro"/>
</dbReference>
<feature type="signal peptide" evidence="1">
    <location>
        <begin position="1"/>
        <end position="15"/>
    </location>
</feature>
<dbReference type="PANTHER" id="PTHR37981">
    <property type="entry name" value="LIPASE 2"/>
    <property type="match status" value="1"/>
</dbReference>
<reference evidence="2" key="2">
    <citation type="journal article" date="2023" name="IMA Fungus">
        <title>Comparative genomic study of the Penicillium genus elucidates a diverse pangenome and 15 lateral gene transfer events.</title>
        <authorList>
            <person name="Petersen C."/>
            <person name="Sorensen T."/>
            <person name="Nielsen M.R."/>
            <person name="Sondergaard T.E."/>
            <person name="Sorensen J.L."/>
            <person name="Fitzpatrick D.A."/>
            <person name="Frisvad J.C."/>
            <person name="Nielsen K.L."/>
        </authorList>
    </citation>
    <scope>NUCLEOTIDE SEQUENCE</scope>
    <source>
        <strain evidence="2">IBT 15544</strain>
    </source>
</reference>